<dbReference type="PROSITE" id="PS51733">
    <property type="entry name" value="BPL_LPL_CATALYTIC"/>
    <property type="match status" value="1"/>
</dbReference>
<evidence type="ECO:0000313" key="7">
    <source>
        <dbReference type="Proteomes" id="UP000317365"/>
    </source>
</evidence>
<sequence>MSATHPSSRRSTPAGAAARTAAVPCWHLRSDEFHCSWGHAVIVRWPSEAIWEDLVPSLPGFTVEIVPELDSTNSELMRRARNGLFEPILLVAERQTAGRGRLGRDWASDTQPAAAGAASLTFSLGLLLAPQDWSGLSLVVGLAVVEALHPGLQLKWPNDVWLDERKLGGILIETATGVGDMRYVVIGVGLNLTMPDSQGLRTPAAALREVLPGVEAPTVLERVVRPLVHAVQRFSETGFVPFRAAFAKRDVLQGRDVLCSDGQSGACRGVDGRGALLVHTAEGLVSITSAEVSVRPAPAPPSPSAFGA</sequence>
<dbReference type="InterPro" id="IPR004408">
    <property type="entry name" value="Biotin_CoA_COase_ligase"/>
</dbReference>
<dbReference type="InterPro" id="IPR004143">
    <property type="entry name" value="BPL_LPL_catalytic"/>
</dbReference>
<gene>
    <name evidence="6" type="ORF">EXZ61_01010</name>
</gene>
<accession>A0A515EJM0</accession>
<dbReference type="Gene3D" id="3.30.930.10">
    <property type="entry name" value="Bira Bifunctional Protein, Domain 2"/>
    <property type="match status" value="1"/>
</dbReference>
<feature type="domain" description="BPL/LPL catalytic" evidence="5">
    <location>
        <begin position="48"/>
        <end position="235"/>
    </location>
</feature>
<keyword evidence="7" id="KW-1185">Reference proteome</keyword>
<dbReference type="GO" id="GO:0005737">
    <property type="term" value="C:cytoplasm"/>
    <property type="evidence" value="ECO:0007669"/>
    <property type="project" value="TreeGrafter"/>
</dbReference>
<comment type="catalytic activity">
    <reaction evidence="4">
        <text>biotin + L-lysyl-[protein] + ATP = N(6)-biotinyl-L-lysyl-[protein] + AMP + diphosphate + H(+)</text>
        <dbReference type="Rhea" id="RHEA:11756"/>
        <dbReference type="Rhea" id="RHEA-COMP:9752"/>
        <dbReference type="Rhea" id="RHEA-COMP:10505"/>
        <dbReference type="ChEBI" id="CHEBI:15378"/>
        <dbReference type="ChEBI" id="CHEBI:29969"/>
        <dbReference type="ChEBI" id="CHEBI:30616"/>
        <dbReference type="ChEBI" id="CHEBI:33019"/>
        <dbReference type="ChEBI" id="CHEBI:57586"/>
        <dbReference type="ChEBI" id="CHEBI:83144"/>
        <dbReference type="ChEBI" id="CHEBI:456215"/>
        <dbReference type="EC" id="6.3.4.15"/>
    </reaction>
</comment>
<dbReference type="InterPro" id="IPR045864">
    <property type="entry name" value="aa-tRNA-synth_II/BPL/LPL"/>
</dbReference>
<evidence type="ECO:0000256" key="4">
    <source>
        <dbReference type="ARBA" id="ARBA00047846"/>
    </source>
</evidence>
<dbReference type="AlphaFoldDB" id="A0A515EJM0"/>
<dbReference type="CDD" id="cd16442">
    <property type="entry name" value="BPL"/>
    <property type="match status" value="1"/>
</dbReference>
<reference evidence="7" key="2">
    <citation type="journal article" date="2020" name="Int. J. Syst. Evol. Microbiol.">
        <title>Genomic insights into a novel species Rhodoferax aquaticus sp. nov., isolated from freshwater.</title>
        <authorList>
            <person name="Li T."/>
            <person name="Zhuo Y."/>
            <person name="Jin C.Z."/>
            <person name="Wu X."/>
            <person name="Ko S.R."/>
            <person name="Jin F.J."/>
            <person name="Ahn C.Y."/>
            <person name="Oh H.M."/>
            <person name="Lee H.G."/>
            <person name="Jin L."/>
        </authorList>
    </citation>
    <scope>NUCLEOTIDE SEQUENCE [LARGE SCALE GENOMIC DNA]</scope>
    <source>
        <strain evidence="7">Gr-4</strain>
    </source>
</reference>
<dbReference type="PANTHER" id="PTHR12835">
    <property type="entry name" value="BIOTIN PROTEIN LIGASE"/>
    <property type="match status" value="1"/>
</dbReference>
<dbReference type="EMBL" id="CP036282">
    <property type="protein sequence ID" value="QDL52865.1"/>
    <property type="molecule type" value="Genomic_DNA"/>
</dbReference>
<dbReference type="Pfam" id="PF03099">
    <property type="entry name" value="BPL_LplA_LipB"/>
    <property type="match status" value="1"/>
</dbReference>
<dbReference type="Pfam" id="PF02237">
    <property type="entry name" value="BPL_C"/>
    <property type="match status" value="1"/>
</dbReference>
<evidence type="ECO:0000256" key="1">
    <source>
        <dbReference type="ARBA" id="ARBA00022598"/>
    </source>
</evidence>
<dbReference type="EC" id="6.3.4.15" evidence="3"/>
<dbReference type="Gene3D" id="2.30.30.100">
    <property type="match status" value="1"/>
</dbReference>
<evidence type="ECO:0000313" key="6">
    <source>
        <dbReference type="EMBL" id="QDL52865.1"/>
    </source>
</evidence>
<dbReference type="GO" id="GO:0004077">
    <property type="term" value="F:biotin--[biotin carboxyl-carrier protein] ligase activity"/>
    <property type="evidence" value="ECO:0007669"/>
    <property type="project" value="UniProtKB-EC"/>
</dbReference>
<evidence type="ECO:0000259" key="5">
    <source>
        <dbReference type="PROSITE" id="PS51733"/>
    </source>
</evidence>
<protein>
    <recommendedName>
        <fullName evidence="3">biotin--[biotin carboxyl-carrier protein] ligase</fullName>
        <ecNumber evidence="3">6.3.4.15</ecNumber>
    </recommendedName>
</protein>
<proteinExistence type="predicted"/>
<dbReference type="Proteomes" id="UP000317365">
    <property type="component" value="Chromosome"/>
</dbReference>
<keyword evidence="1 6" id="KW-0436">Ligase</keyword>
<dbReference type="SUPFAM" id="SSF55681">
    <property type="entry name" value="Class II aaRS and biotin synthetases"/>
    <property type="match status" value="1"/>
</dbReference>
<dbReference type="InterPro" id="IPR003142">
    <property type="entry name" value="BPL_C"/>
</dbReference>
<keyword evidence="2" id="KW-0092">Biotin</keyword>
<dbReference type="KEGG" id="rhg:EXZ61_01010"/>
<evidence type="ECO:0000256" key="3">
    <source>
        <dbReference type="ARBA" id="ARBA00024227"/>
    </source>
</evidence>
<reference evidence="7" key="1">
    <citation type="submission" date="2019-02" db="EMBL/GenBank/DDBJ databases">
        <title>Complete genome sequence of Rhodoferax sp. Gr-4.</title>
        <authorList>
            <person name="Jin L."/>
        </authorList>
    </citation>
    <scope>NUCLEOTIDE SEQUENCE [LARGE SCALE GENOMIC DNA]</scope>
    <source>
        <strain evidence="7">Gr-4</strain>
    </source>
</reference>
<dbReference type="NCBIfam" id="TIGR00121">
    <property type="entry name" value="birA_ligase"/>
    <property type="match status" value="1"/>
</dbReference>
<name>A0A515EJM0_9BURK</name>
<dbReference type="PANTHER" id="PTHR12835:SF5">
    <property type="entry name" value="BIOTIN--PROTEIN LIGASE"/>
    <property type="match status" value="1"/>
</dbReference>
<organism evidence="6 7">
    <name type="scientific">Rhodoferax aquaticus</name>
    <dbReference type="NCBI Taxonomy" id="2527691"/>
    <lineage>
        <taxon>Bacteria</taxon>
        <taxon>Pseudomonadati</taxon>
        <taxon>Pseudomonadota</taxon>
        <taxon>Betaproteobacteria</taxon>
        <taxon>Burkholderiales</taxon>
        <taxon>Comamonadaceae</taxon>
        <taxon>Rhodoferax</taxon>
    </lineage>
</organism>
<evidence type="ECO:0000256" key="2">
    <source>
        <dbReference type="ARBA" id="ARBA00023267"/>
    </source>
</evidence>